<dbReference type="EMBL" id="CH991552">
    <property type="protein sequence ID" value="EDQ88959.1"/>
    <property type="molecule type" value="Genomic_DNA"/>
</dbReference>
<feature type="compositionally biased region" description="Low complexity" evidence="1">
    <location>
        <begin position="111"/>
        <end position="135"/>
    </location>
</feature>
<reference evidence="2 3" key="1">
    <citation type="journal article" date="2008" name="Nature">
        <title>The genome of the choanoflagellate Monosiga brevicollis and the origin of metazoans.</title>
        <authorList>
            <consortium name="JGI Sequencing"/>
            <person name="King N."/>
            <person name="Westbrook M.J."/>
            <person name="Young S.L."/>
            <person name="Kuo A."/>
            <person name="Abedin M."/>
            <person name="Chapman J."/>
            <person name="Fairclough S."/>
            <person name="Hellsten U."/>
            <person name="Isogai Y."/>
            <person name="Letunic I."/>
            <person name="Marr M."/>
            <person name="Pincus D."/>
            <person name="Putnam N."/>
            <person name="Rokas A."/>
            <person name="Wright K.J."/>
            <person name="Zuzow R."/>
            <person name="Dirks W."/>
            <person name="Good M."/>
            <person name="Goodstein D."/>
            <person name="Lemons D."/>
            <person name="Li W."/>
            <person name="Lyons J.B."/>
            <person name="Morris A."/>
            <person name="Nichols S."/>
            <person name="Richter D.J."/>
            <person name="Salamov A."/>
            <person name="Bork P."/>
            <person name="Lim W.A."/>
            <person name="Manning G."/>
            <person name="Miller W.T."/>
            <person name="McGinnis W."/>
            <person name="Shapiro H."/>
            <person name="Tjian R."/>
            <person name="Grigoriev I.V."/>
            <person name="Rokhsar D."/>
        </authorList>
    </citation>
    <scope>NUCLEOTIDE SEQUENCE [LARGE SCALE GENOMIC DNA]</scope>
    <source>
        <strain evidence="3">MX1 / ATCC 50154</strain>
    </source>
</reference>
<dbReference type="KEGG" id="mbr:MONBRDRAFT_8492"/>
<dbReference type="Proteomes" id="UP000001357">
    <property type="component" value="Unassembled WGS sequence"/>
</dbReference>
<feature type="compositionally biased region" description="Basic and acidic residues" evidence="1">
    <location>
        <begin position="148"/>
        <end position="170"/>
    </location>
</feature>
<feature type="compositionally biased region" description="Basic and acidic residues" evidence="1">
    <location>
        <begin position="558"/>
        <end position="567"/>
    </location>
</feature>
<evidence type="ECO:0000313" key="3">
    <source>
        <dbReference type="Proteomes" id="UP000001357"/>
    </source>
</evidence>
<feature type="compositionally biased region" description="Polar residues" evidence="1">
    <location>
        <begin position="466"/>
        <end position="486"/>
    </location>
</feature>
<feature type="region of interest" description="Disordered" evidence="1">
    <location>
        <begin position="424"/>
        <end position="669"/>
    </location>
</feature>
<accession>A9V071</accession>
<evidence type="ECO:0000256" key="1">
    <source>
        <dbReference type="SAM" id="MobiDB-lite"/>
    </source>
</evidence>
<dbReference type="RefSeq" id="XP_001746064.1">
    <property type="nucleotide sequence ID" value="XM_001746012.1"/>
</dbReference>
<dbReference type="InParanoid" id="A9V071"/>
<protein>
    <submittedName>
        <fullName evidence="2">Uncharacterized protein</fullName>
    </submittedName>
</protein>
<organism evidence="2 3">
    <name type="scientific">Monosiga brevicollis</name>
    <name type="common">Choanoflagellate</name>
    <dbReference type="NCBI Taxonomy" id="81824"/>
    <lineage>
        <taxon>Eukaryota</taxon>
        <taxon>Choanoflagellata</taxon>
        <taxon>Craspedida</taxon>
        <taxon>Salpingoecidae</taxon>
        <taxon>Monosiga</taxon>
    </lineage>
</organism>
<feature type="region of interest" description="Disordered" evidence="1">
    <location>
        <begin position="109"/>
        <end position="170"/>
    </location>
</feature>
<evidence type="ECO:0000313" key="2">
    <source>
        <dbReference type="EMBL" id="EDQ88959.1"/>
    </source>
</evidence>
<keyword evidence="3" id="KW-1185">Reference proteome</keyword>
<dbReference type="Gene3D" id="1.10.10.10">
    <property type="entry name" value="Winged helix-like DNA-binding domain superfamily/Winged helix DNA-binding domain"/>
    <property type="match status" value="1"/>
</dbReference>
<dbReference type="InterPro" id="IPR036388">
    <property type="entry name" value="WH-like_DNA-bd_sf"/>
</dbReference>
<sequence>MSSILSISVANRFTPSSPCFRVAGPGIGDRYPACGSVHSLLSCYKVHGQTNSASGSCIISSPSAGAPSHIPSFGIKNRASVHQGVQSILLTKQQRLVVHSVLGTTAPLCASRSPSRSSLDSYSGGRRTARAARPGVDSHNDVSNGTDGEVHKSEKHDHSHDGHVIPRDTPLDHSKFSLNLDKTCPLREHRKEMDKVNISVLIAAALKSAPEETLSLAEIYEFVYVHRNLMDEVTNGDTERLIRKALRQGAFVLFKDNRSSLAALWTLNERALNDSQLAALKIIEACSDYSEYWTRARTSRSATAAIDRLRQQEQSILKTSRPVGVEALRVSHNHDGQDLFERCRSEMPDVAIMAQSSLTVKPTGYIHVFQMNPEQQRALEDAVLRARRIRAGLIASGWHDQPTGINDGPHAACRLGHATLATNDAYDGPHANGSVSSSHDQSRPPSMPMASARASRKASSDDHANLQASRSVFTKPTQVRPHNSSPPRQPRAPSDGMKSNSPVTSLRVEPSEIHSPPSESTQSEPHTDNEPNEVPEPDEPVIAPSTNPSPSQMVTNDDTSRSKDRTTLSKAMSSDVDEAGEDADEEEEDDDDDIDDDDDVDDDDDADEEDDDDEGPLREGQSARRSMSLTDVGTSDEEPTSIGTSQRATVGSGSGTSPITSGEEDDDGARALISLSKHANPAIL</sequence>
<dbReference type="AlphaFoldDB" id="A9V071"/>
<name>A9V071_MONBE</name>
<feature type="compositionally biased region" description="Polar residues" evidence="1">
    <location>
        <begin position="544"/>
        <end position="557"/>
    </location>
</feature>
<feature type="compositionally biased region" description="Acidic residues" evidence="1">
    <location>
        <begin position="530"/>
        <end position="539"/>
    </location>
</feature>
<feature type="compositionally biased region" description="Polar residues" evidence="1">
    <location>
        <begin position="623"/>
        <end position="633"/>
    </location>
</feature>
<feature type="compositionally biased region" description="Low complexity" evidence="1">
    <location>
        <begin position="649"/>
        <end position="661"/>
    </location>
</feature>
<proteinExistence type="predicted"/>
<dbReference type="GeneID" id="5891362"/>
<feature type="compositionally biased region" description="Acidic residues" evidence="1">
    <location>
        <begin position="575"/>
        <end position="614"/>
    </location>
</feature>
<gene>
    <name evidence="2" type="ORF">MONBRDRAFT_8492</name>
</gene>